<evidence type="ECO:0000259" key="6">
    <source>
        <dbReference type="Pfam" id="PF01755"/>
    </source>
</evidence>
<dbReference type="GO" id="GO:0016740">
    <property type="term" value="F:transferase activity"/>
    <property type="evidence" value="ECO:0007669"/>
    <property type="project" value="UniProtKB-KW"/>
</dbReference>
<comment type="similarity">
    <text evidence="1">Belongs to the glycosyltransferase 25 family.</text>
</comment>
<organism evidence="7 8">
    <name type="scientific">Aspergillus avenaceus</name>
    <dbReference type="NCBI Taxonomy" id="36643"/>
    <lineage>
        <taxon>Eukaryota</taxon>
        <taxon>Fungi</taxon>
        <taxon>Dikarya</taxon>
        <taxon>Ascomycota</taxon>
        <taxon>Pezizomycotina</taxon>
        <taxon>Eurotiomycetes</taxon>
        <taxon>Eurotiomycetidae</taxon>
        <taxon>Eurotiales</taxon>
        <taxon>Aspergillaceae</taxon>
        <taxon>Aspergillus</taxon>
        <taxon>Aspergillus subgen. Circumdati</taxon>
    </lineage>
</organism>
<keyword evidence="5" id="KW-0472">Membrane</keyword>
<sequence length="389" mass="42738">MAALIARCHHRLPILIGLSICSLIVLLTLSHSPPQKILTDKRGWQTIQNETLGFQKILCINLPSRTDKRDAITLGSSLTQFHVDWVDGISGDSVSEKAYPPHLNDPGRPALLKGEIGSWRAHMNAMQKMLADDLTTALILEDDVDWDITLKTQLQEFALGNHALQKHHHSSSPYGDWDLLWLGHCGVKCKPGKPFYKFHDRTALPPSLLPRYWQGPAVTKGLDTNDTRIVCPITDSVCSYAYAVTHSAAQKILAAMSVSPQDDAMPSGEKTVFDIVLGRLCKTGYLKCISSYPSLIGTWKPGGDKAKHSDIQTLKENTPEESESESESESEPEAEAHSLGVMYSTMSNIQSLLANPQESIHSAIDDVSPPIHDIKNININLAKGEIVPA</sequence>
<feature type="compositionally biased region" description="Acidic residues" evidence="4">
    <location>
        <begin position="319"/>
        <end position="333"/>
    </location>
</feature>
<dbReference type="Proteomes" id="UP000325780">
    <property type="component" value="Unassembled WGS sequence"/>
</dbReference>
<dbReference type="InterPro" id="IPR002654">
    <property type="entry name" value="Glyco_trans_25"/>
</dbReference>
<gene>
    <name evidence="7" type="ORF">BDV25DRAFT_93075</name>
</gene>
<dbReference type="CDD" id="cd06532">
    <property type="entry name" value="Glyco_transf_25"/>
    <property type="match status" value="1"/>
</dbReference>
<dbReference type="OrthoDB" id="47375at2759"/>
<feature type="region of interest" description="Disordered" evidence="4">
    <location>
        <begin position="314"/>
        <end position="336"/>
    </location>
</feature>
<protein>
    <recommendedName>
        <fullName evidence="6">Glycosyl transferase family 25 domain-containing protein</fullName>
    </recommendedName>
</protein>
<dbReference type="Pfam" id="PF01755">
    <property type="entry name" value="Glyco_transf_25"/>
    <property type="match status" value="1"/>
</dbReference>
<evidence type="ECO:0000256" key="5">
    <source>
        <dbReference type="SAM" id="Phobius"/>
    </source>
</evidence>
<reference evidence="7 8" key="1">
    <citation type="submission" date="2019-04" db="EMBL/GenBank/DDBJ databases">
        <title>Friends and foes A comparative genomics study of 23 Aspergillus species from section Flavi.</title>
        <authorList>
            <consortium name="DOE Joint Genome Institute"/>
            <person name="Kjaerbolling I."/>
            <person name="Vesth T."/>
            <person name="Frisvad J.C."/>
            <person name="Nybo J.L."/>
            <person name="Theobald S."/>
            <person name="Kildgaard S."/>
            <person name="Isbrandt T."/>
            <person name="Kuo A."/>
            <person name="Sato A."/>
            <person name="Lyhne E.K."/>
            <person name="Kogle M.E."/>
            <person name="Wiebenga A."/>
            <person name="Kun R.S."/>
            <person name="Lubbers R.J."/>
            <person name="Makela M.R."/>
            <person name="Barry K."/>
            <person name="Chovatia M."/>
            <person name="Clum A."/>
            <person name="Daum C."/>
            <person name="Haridas S."/>
            <person name="He G."/>
            <person name="LaButti K."/>
            <person name="Lipzen A."/>
            <person name="Mondo S."/>
            <person name="Riley R."/>
            <person name="Salamov A."/>
            <person name="Simmons B.A."/>
            <person name="Magnuson J.K."/>
            <person name="Henrissat B."/>
            <person name="Mortensen U.H."/>
            <person name="Larsen T.O."/>
            <person name="Devries R.P."/>
            <person name="Grigoriev I.V."/>
            <person name="Machida M."/>
            <person name="Baker S.E."/>
            <person name="Andersen M.R."/>
        </authorList>
    </citation>
    <scope>NUCLEOTIDE SEQUENCE [LARGE SCALE GENOMIC DNA]</scope>
    <source>
        <strain evidence="7 8">IBT 18842</strain>
    </source>
</reference>
<evidence type="ECO:0000256" key="2">
    <source>
        <dbReference type="ARBA" id="ARBA00022676"/>
    </source>
</evidence>
<evidence type="ECO:0000256" key="3">
    <source>
        <dbReference type="ARBA" id="ARBA00022679"/>
    </source>
</evidence>
<keyword evidence="8" id="KW-1185">Reference proteome</keyword>
<dbReference type="InterPro" id="IPR050757">
    <property type="entry name" value="Collagen_mod_GT25"/>
</dbReference>
<accession>A0A5N6TEF0</accession>
<keyword evidence="3" id="KW-0808">Transferase</keyword>
<evidence type="ECO:0000256" key="1">
    <source>
        <dbReference type="ARBA" id="ARBA00006721"/>
    </source>
</evidence>
<evidence type="ECO:0000313" key="8">
    <source>
        <dbReference type="Proteomes" id="UP000325780"/>
    </source>
</evidence>
<proteinExistence type="inferred from homology"/>
<dbReference type="PANTHER" id="PTHR10730">
    <property type="entry name" value="PROCOLLAGEN-LYSINE,2-OXOGLUTARATE 5-DIOXYGENASE/GLYCOSYLTRANSFERASE 25 FAMILY MEMBER"/>
    <property type="match status" value="1"/>
</dbReference>
<keyword evidence="5" id="KW-0812">Transmembrane</keyword>
<dbReference type="PANTHER" id="PTHR10730:SF53">
    <property type="entry name" value="GLYCOSYLTRANSFERASE 25 FAMILY MEMBER"/>
    <property type="match status" value="1"/>
</dbReference>
<keyword evidence="2" id="KW-0328">Glycosyltransferase</keyword>
<evidence type="ECO:0000256" key="4">
    <source>
        <dbReference type="SAM" id="MobiDB-lite"/>
    </source>
</evidence>
<evidence type="ECO:0000313" key="7">
    <source>
        <dbReference type="EMBL" id="KAE8144471.1"/>
    </source>
</evidence>
<dbReference type="EMBL" id="ML742510">
    <property type="protein sequence ID" value="KAE8144471.1"/>
    <property type="molecule type" value="Genomic_DNA"/>
</dbReference>
<feature type="transmembrane region" description="Helical" evidence="5">
    <location>
        <begin position="12"/>
        <end position="29"/>
    </location>
</feature>
<name>A0A5N6TEF0_ASPAV</name>
<feature type="domain" description="Glycosyl transferase family 25" evidence="6">
    <location>
        <begin position="55"/>
        <end position="158"/>
    </location>
</feature>
<dbReference type="AlphaFoldDB" id="A0A5N6TEF0"/>
<keyword evidence="5" id="KW-1133">Transmembrane helix</keyword>